<evidence type="ECO:0000256" key="5">
    <source>
        <dbReference type="ARBA" id="ARBA00022723"/>
    </source>
</evidence>
<dbReference type="GO" id="GO:0005506">
    <property type="term" value="F:iron ion binding"/>
    <property type="evidence" value="ECO:0007669"/>
    <property type="project" value="InterPro"/>
</dbReference>
<dbReference type="AlphaFoldDB" id="I3SSC4"/>
<dbReference type="Pfam" id="PF00067">
    <property type="entry name" value="p450"/>
    <property type="match status" value="1"/>
</dbReference>
<dbReference type="GO" id="GO:0016705">
    <property type="term" value="F:oxidoreductase activity, acting on paired donors, with incorporation or reduction of molecular oxygen"/>
    <property type="evidence" value="ECO:0007669"/>
    <property type="project" value="InterPro"/>
</dbReference>
<evidence type="ECO:0000256" key="6">
    <source>
        <dbReference type="ARBA" id="ARBA00022989"/>
    </source>
</evidence>
<comment type="similarity">
    <text evidence="2">Belongs to the cytochrome P450 family.</text>
</comment>
<keyword evidence="9" id="KW-0503">Monooxygenase</keyword>
<accession>I3SSC4</accession>
<dbReference type="PANTHER" id="PTHR24282:SF255">
    <property type="entry name" value="CYTOCHROME P450 72A11-RELATED"/>
    <property type="match status" value="1"/>
</dbReference>
<dbReference type="InterPro" id="IPR050665">
    <property type="entry name" value="Cytochrome_P450_Monooxygen"/>
</dbReference>
<dbReference type="PANTHER" id="PTHR24282">
    <property type="entry name" value="CYTOCHROME P450 FAMILY MEMBER"/>
    <property type="match status" value="1"/>
</dbReference>
<keyword evidence="10" id="KW-0472">Membrane</keyword>
<evidence type="ECO:0008006" key="12">
    <source>
        <dbReference type="Google" id="ProtNLM"/>
    </source>
</evidence>
<keyword evidence="8" id="KW-0408">Iron</keyword>
<proteinExistence type="evidence at transcript level"/>
<dbReference type="GO" id="GO:0004497">
    <property type="term" value="F:monooxygenase activity"/>
    <property type="evidence" value="ECO:0007669"/>
    <property type="project" value="UniProtKB-KW"/>
</dbReference>
<organism evidence="11">
    <name type="scientific">Lotus japonicus</name>
    <name type="common">Lotus corniculatus var. japonicus</name>
    <dbReference type="NCBI Taxonomy" id="34305"/>
    <lineage>
        <taxon>Eukaryota</taxon>
        <taxon>Viridiplantae</taxon>
        <taxon>Streptophyta</taxon>
        <taxon>Embryophyta</taxon>
        <taxon>Tracheophyta</taxon>
        <taxon>Spermatophyta</taxon>
        <taxon>Magnoliopsida</taxon>
        <taxon>eudicotyledons</taxon>
        <taxon>Gunneridae</taxon>
        <taxon>Pentapetalae</taxon>
        <taxon>rosids</taxon>
        <taxon>fabids</taxon>
        <taxon>Fabales</taxon>
        <taxon>Fabaceae</taxon>
        <taxon>Papilionoideae</taxon>
        <taxon>50 kb inversion clade</taxon>
        <taxon>NPAAA clade</taxon>
        <taxon>Hologalegina</taxon>
        <taxon>robinioid clade</taxon>
        <taxon>Loteae</taxon>
        <taxon>Lotus</taxon>
    </lineage>
</organism>
<dbReference type="Gene3D" id="1.20.120.990">
    <property type="entry name" value="Glycosyltransferase family 88, C-terminal domain"/>
    <property type="match status" value="1"/>
</dbReference>
<dbReference type="SUPFAM" id="SSF48264">
    <property type="entry name" value="Cytochrome P450"/>
    <property type="match status" value="1"/>
</dbReference>
<keyword evidence="6" id="KW-1133">Transmembrane helix</keyword>
<dbReference type="GO" id="GO:0020037">
    <property type="term" value="F:heme binding"/>
    <property type="evidence" value="ECO:0007669"/>
    <property type="project" value="InterPro"/>
</dbReference>
<evidence type="ECO:0000313" key="11">
    <source>
        <dbReference type="EMBL" id="AFK43166.1"/>
    </source>
</evidence>
<dbReference type="GO" id="GO:0016020">
    <property type="term" value="C:membrane"/>
    <property type="evidence" value="ECO:0007669"/>
    <property type="project" value="UniProtKB-SubCell"/>
</dbReference>
<evidence type="ECO:0000256" key="2">
    <source>
        <dbReference type="ARBA" id="ARBA00010617"/>
    </source>
</evidence>
<evidence type="ECO:0000256" key="3">
    <source>
        <dbReference type="ARBA" id="ARBA00022617"/>
    </source>
</evidence>
<dbReference type="EMBL" id="BT143372">
    <property type="protein sequence ID" value="AFK43166.1"/>
    <property type="molecule type" value="mRNA"/>
</dbReference>
<keyword evidence="3" id="KW-0349">Heme</keyword>
<evidence type="ECO:0000256" key="4">
    <source>
        <dbReference type="ARBA" id="ARBA00022692"/>
    </source>
</evidence>
<sequence length="85" mass="10037">MKVLLNVYIPGWRFLPTTINRRMKEIDRDIKTSLKDIINKRERALKAGEATNNDLLDILLESNHKEIQEHRNNKNEGVLLYLCTF</sequence>
<dbReference type="InterPro" id="IPR036396">
    <property type="entry name" value="Cyt_P450_sf"/>
</dbReference>
<evidence type="ECO:0000256" key="9">
    <source>
        <dbReference type="ARBA" id="ARBA00023033"/>
    </source>
</evidence>
<evidence type="ECO:0000256" key="8">
    <source>
        <dbReference type="ARBA" id="ARBA00023004"/>
    </source>
</evidence>
<name>I3SSC4_LOTJA</name>
<comment type="subcellular location">
    <subcellularLocation>
        <location evidence="1">Membrane</location>
        <topology evidence="1">Single-pass membrane protein</topology>
    </subcellularLocation>
</comment>
<reference evidence="11" key="1">
    <citation type="submission" date="2012-05" db="EMBL/GenBank/DDBJ databases">
        <authorList>
            <person name="Krishnakumar V."/>
            <person name="Cheung F."/>
            <person name="Xiao Y."/>
            <person name="Chan A."/>
            <person name="Moskal W.A."/>
            <person name="Town C.D."/>
        </authorList>
    </citation>
    <scope>NUCLEOTIDE SEQUENCE</scope>
</reference>
<keyword evidence="7" id="KW-0560">Oxidoreductase</keyword>
<keyword evidence="5" id="KW-0479">Metal-binding</keyword>
<keyword evidence="4" id="KW-0812">Transmembrane</keyword>
<protein>
    <recommendedName>
        <fullName evidence="12">Cytochrome P450</fullName>
    </recommendedName>
</protein>
<evidence type="ECO:0000256" key="7">
    <source>
        <dbReference type="ARBA" id="ARBA00023002"/>
    </source>
</evidence>
<evidence type="ECO:0000256" key="1">
    <source>
        <dbReference type="ARBA" id="ARBA00004167"/>
    </source>
</evidence>
<evidence type="ECO:0000256" key="10">
    <source>
        <dbReference type="ARBA" id="ARBA00023136"/>
    </source>
</evidence>
<dbReference type="InterPro" id="IPR001128">
    <property type="entry name" value="Cyt_P450"/>
</dbReference>